<dbReference type="Proteomes" id="UP000050525">
    <property type="component" value="Unassembled WGS sequence"/>
</dbReference>
<evidence type="ECO:0000313" key="1">
    <source>
        <dbReference type="EMBL" id="KYO33023.1"/>
    </source>
</evidence>
<gene>
    <name evidence="1" type="ORF">Y1Q_0011332</name>
</gene>
<comment type="caution">
    <text evidence="1">The sequence shown here is derived from an EMBL/GenBank/DDBJ whole genome shotgun (WGS) entry which is preliminary data.</text>
</comment>
<dbReference type="AlphaFoldDB" id="A0A151N876"/>
<name>A0A151N876_ALLMI</name>
<sequence length="91" mass="10309">MAFFVKEDTRQIQSEDNGMTAPPFLTTWKEQNYTNSPERQKLCWKKAHSAASCVHTKGSSSKASFNYKAYCLTPLTDIALQAELCNIEKKT</sequence>
<organism evidence="1 2">
    <name type="scientific">Alligator mississippiensis</name>
    <name type="common">American alligator</name>
    <dbReference type="NCBI Taxonomy" id="8496"/>
    <lineage>
        <taxon>Eukaryota</taxon>
        <taxon>Metazoa</taxon>
        <taxon>Chordata</taxon>
        <taxon>Craniata</taxon>
        <taxon>Vertebrata</taxon>
        <taxon>Euteleostomi</taxon>
        <taxon>Archelosauria</taxon>
        <taxon>Archosauria</taxon>
        <taxon>Crocodylia</taxon>
        <taxon>Alligatoridae</taxon>
        <taxon>Alligatorinae</taxon>
        <taxon>Alligator</taxon>
    </lineage>
</organism>
<evidence type="ECO:0000313" key="2">
    <source>
        <dbReference type="Proteomes" id="UP000050525"/>
    </source>
</evidence>
<reference evidence="1 2" key="1">
    <citation type="journal article" date="2012" name="Genome Biol.">
        <title>Sequencing three crocodilian genomes to illuminate the evolution of archosaurs and amniotes.</title>
        <authorList>
            <person name="St John J.A."/>
            <person name="Braun E.L."/>
            <person name="Isberg S.R."/>
            <person name="Miles L.G."/>
            <person name="Chong A.Y."/>
            <person name="Gongora J."/>
            <person name="Dalzell P."/>
            <person name="Moran C."/>
            <person name="Bed'hom B."/>
            <person name="Abzhanov A."/>
            <person name="Burgess S.C."/>
            <person name="Cooksey A.M."/>
            <person name="Castoe T.A."/>
            <person name="Crawford N.G."/>
            <person name="Densmore L.D."/>
            <person name="Drew J.C."/>
            <person name="Edwards S.V."/>
            <person name="Faircloth B.C."/>
            <person name="Fujita M.K."/>
            <person name="Greenwold M.J."/>
            <person name="Hoffmann F.G."/>
            <person name="Howard J.M."/>
            <person name="Iguchi T."/>
            <person name="Janes D.E."/>
            <person name="Khan S.Y."/>
            <person name="Kohno S."/>
            <person name="de Koning A.J."/>
            <person name="Lance S.L."/>
            <person name="McCarthy F.M."/>
            <person name="McCormack J.E."/>
            <person name="Merchant M.E."/>
            <person name="Peterson D.G."/>
            <person name="Pollock D.D."/>
            <person name="Pourmand N."/>
            <person name="Raney B.J."/>
            <person name="Roessler K.A."/>
            <person name="Sanford J.R."/>
            <person name="Sawyer R.H."/>
            <person name="Schmidt C.J."/>
            <person name="Triplett E.W."/>
            <person name="Tuberville T.D."/>
            <person name="Venegas-Anaya M."/>
            <person name="Howard J.T."/>
            <person name="Jarvis E.D."/>
            <person name="Guillette L.J.Jr."/>
            <person name="Glenn T.C."/>
            <person name="Green R.E."/>
            <person name="Ray D.A."/>
        </authorList>
    </citation>
    <scope>NUCLEOTIDE SEQUENCE [LARGE SCALE GENOMIC DNA]</scope>
    <source>
        <strain evidence="1">KSC_2009_1</strain>
    </source>
</reference>
<protein>
    <submittedName>
        <fullName evidence="1">Uncharacterized protein</fullName>
    </submittedName>
</protein>
<proteinExistence type="predicted"/>
<accession>A0A151N876</accession>
<dbReference type="EMBL" id="AKHW03003826">
    <property type="protein sequence ID" value="KYO33023.1"/>
    <property type="molecule type" value="Genomic_DNA"/>
</dbReference>
<keyword evidence="2" id="KW-1185">Reference proteome</keyword>